<evidence type="ECO:0000256" key="10">
    <source>
        <dbReference type="ARBA" id="ARBA00022989"/>
    </source>
</evidence>
<comment type="catalytic activity">
    <reaction evidence="14">
        <text>GDP-mannose + (glucomannan)n = GDP + (glucomannan)n+1.</text>
        <dbReference type="EC" id="2.4.1.32"/>
    </reaction>
</comment>
<name>A0AAN9FV11_CLITE</name>
<dbReference type="Pfam" id="PF13632">
    <property type="entry name" value="Glyco_trans_2_3"/>
    <property type="match status" value="1"/>
</dbReference>
<dbReference type="Proteomes" id="UP001359559">
    <property type="component" value="Unassembled WGS sequence"/>
</dbReference>
<dbReference type="GO" id="GO:0017119">
    <property type="term" value="C:Golgi transport complex"/>
    <property type="evidence" value="ECO:0007669"/>
    <property type="project" value="InterPro"/>
</dbReference>
<gene>
    <name evidence="22" type="ORF">RJT34_24591</name>
</gene>
<evidence type="ECO:0000256" key="3">
    <source>
        <dbReference type="ARBA" id="ARBA00006653"/>
    </source>
</evidence>
<keyword evidence="5" id="KW-0813">Transport</keyword>
<evidence type="ECO:0000256" key="15">
    <source>
        <dbReference type="ARBA" id="ARBA00060879"/>
    </source>
</evidence>
<keyword evidence="7" id="KW-0808">Transferase</keyword>
<evidence type="ECO:0000256" key="13">
    <source>
        <dbReference type="ARBA" id="ARBA00023316"/>
    </source>
</evidence>
<keyword evidence="13" id="KW-0961">Cell wall biogenesis/degradation</keyword>
<feature type="compositionally biased region" description="Low complexity" evidence="19">
    <location>
        <begin position="575"/>
        <end position="598"/>
    </location>
</feature>
<evidence type="ECO:0000256" key="11">
    <source>
        <dbReference type="ARBA" id="ARBA00023034"/>
    </source>
</evidence>
<feature type="domain" description="Glycosyltransferase 2-like" evidence="21">
    <location>
        <begin position="187"/>
        <end position="380"/>
    </location>
</feature>
<evidence type="ECO:0000313" key="23">
    <source>
        <dbReference type="Proteomes" id="UP001359559"/>
    </source>
</evidence>
<dbReference type="EMBL" id="JAYKXN010000006">
    <property type="protein sequence ID" value="KAK7279538.1"/>
    <property type="molecule type" value="Genomic_DNA"/>
</dbReference>
<feature type="transmembrane region" description="Helical" evidence="20">
    <location>
        <begin position="504"/>
        <end position="526"/>
    </location>
</feature>
<evidence type="ECO:0000313" key="22">
    <source>
        <dbReference type="EMBL" id="KAK7279538.1"/>
    </source>
</evidence>
<keyword evidence="11" id="KW-0333">Golgi apparatus</keyword>
<evidence type="ECO:0000256" key="5">
    <source>
        <dbReference type="ARBA" id="ARBA00022448"/>
    </source>
</evidence>
<organism evidence="22 23">
    <name type="scientific">Clitoria ternatea</name>
    <name type="common">Butterfly pea</name>
    <dbReference type="NCBI Taxonomy" id="43366"/>
    <lineage>
        <taxon>Eukaryota</taxon>
        <taxon>Viridiplantae</taxon>
        <taxon>Streptophyta</taxon>
        <taxon>Embryophyta</taxon>
        <taxon>Tracheophyta</taxon>
        <taxon>Spermatophyta</taxon>
        <taxon>Magnoliopsida</taxon>
        <taxon>eudicotyledons</taxon>
        <taxon>Gunneridae</taxon>
        <taxon>Pentapetalae</taxon>
        <taxon>rosids</taxon>
        <taxon>fabids</taxon>
        <taxon>Fabales</taxon>
        <taxon>Fabaceae</taxon>
        <taxon>Papilionoideae</taxon>
        <taxon>50 kb inversion clade</taxon>
        <taxon>NPAAA clade</taxon>
        <taxon>indigoferoid/millettioid clade</taxon>
        <taxon>Phaseoleae</taxon>
        <taxon>Clitoria</taxon>
    </lineage>
</organism>
<feature type="transmembrane region" description="Helical" evidence="20">
    <location>
        <begin position="395"/>
        <end position="423"/>
    </location>
</feature>
<keyword evidence="18" id="KW-0175">Coiled coil</keyword>
<dbReference type="GO" id="GO:0051753">
    <property type="term" value="F:mannan synthase activity"/>
    <property type="evidence" value="ECO:0007669"/>
    <property type="project" value="UniProtKB-ARBA"/>
</dbReference>
<protein>
    <recommendedName>
        <fullName evidence="4">Conserved oligomeric Golgi complex subunit 1</fullName>
        <ecNumber evidence="16">2.4.1.32</ecNumber>
    </recommendedName>
    <alternativeName>
        <fullName evidence="17">Glucomannan synthase</fullName>
    </alternativeName>
</protein>
<feature type="coiled-coil region" evidence="18">
    <location>
        <begin position="622"/>
        <end position="649"/>
    </location>
</feature>
<feature type="transmembrane region" description="Helical" evidence="20">
    <location>
        <begin position="353"/>
        <end position="375"/>
    </location>
</feature>
<keyword evidence="9" id="KW-0653">Protein transport</keyword>
<dbReference type="CDD" id="cd06437">
    <property type="entry name" value="CESA_CaSu_A2"/>
    <property type="match status" value="1"/>
</dbReference>
<evidence type="ECO:0000256" key="19">
    <source>
        <dbReference type="SAM" id="MobiDB-lite"/>
    </source>
</evidence>
<comment type="similarity">
    <text evidence="15">Belongs to the glycosyltransferase 2 family. Plant cellulose synthase-like A subfamily.</text>
</comment>
<evidence type="ECO:0000259" key="21">
    <source>
        <dbReference type="Pfam" id="PF13632"/>
    </source>
</evidence>
<keyword evidence="12 20" id="KW-0472">Membrane</keyword>
<dbReference type="InterPro" id="IPR033370">
    <property type="entry name" value="COG1"/>
</dbReference>
<dbReference type="InterPro" id="IPR029044">
    <property type="entry name" value="Nucleotide-diphossugar_trans"/>
</dbReference>
<evidence type="ECO:0000256" key="7">
    <source>
        <dbReference type="ARBA" id="ARBA00022679"/>
    </source>
</evidence>
<keyword evidence="10 20" id="KW-1133">Transmembrane helix</keyword>
<reference evidence="22 23" key="1">
    <citation type="submission" date="2024-01" db="EMBL/GenBank/DDBJ databases">
        <title>The genomes of 5 underutilized Papilionoideae crops provide insights into root nodulation and disease resistance.</title>
        <authorList>
            <person name="Yuan L."/>
        </authorList>
    </citation>
    <scope>NUCLEOTIDE SEQUENCE [LARGE SCALE GENOMIC DNA]</scope>
    <source>
        <strain evidence="22">LY-2023</strain>
        <tissue evidence="22">Leaf</tissue>
    </source>
</reference>
<proteinExistence type="inferred from homology"/>
<evidence type="ECO:0000256" key="20">
    <source>
        <dbReference type="SAM" id="Phobius"/>
    </source>
</evidence>
<evidence type="ECO:0000256" key="2">
    <source>
        <dbReference type="ARBA" id="ARBA00004653"/>
    </source>
</evidence>
<evidence type="ECO:0000256" key="8">
    <source>
        <dbReference type="ARBA" id="ARBA00022692"/>
    </source>
</evidence>
<evidence type="ECO:0000256" key="18">
    <source>
        <dbReference type="SAM" id="Coils"/>
    </source>
</evidence>
<keyword evidence="8 20" id="KW-0812">Transmembrane</keyword>
<dbReference type="GO" id="GO:0071555">
    <property type="term" value="P:cell wall organization"/>
    <property type="evidence" value="ECO:0007669"/>
    <property type="project" value="UniProtKB-KW"/>
</dbReference>
<dbReference type="GO" id="GO:0015031">
    <property type="term" value="P:protein transport"/>
    <property type="evidence" value="ECO:0007669"/>
    <property type="project" value="UniProtKB-KW"/>
</dbReference>
<dbReference type="Pfam" id="PF08700">
    <property type="entry name" value="VPS51_Exo84_N"/>
    <property type="match status" value="1"/>
</dbReference>
<dbReference type="EC" id="2.4.1.32" evidence="16"/>
<feature type="region of interest" description="Disordered" evidence="19">
    <location>
        <begin position="571"/>
        <end position="604"/>
    </location>
</feature>
<dbReference type="Gene3D" id="3.90.550.10">
    <property type="entry name" value="Spore Coat Polysaccharide Biosynthesis Protein SpsA, Chain A"/>
    <property type="match status" value="1"/>
</dbReference>
<keyword evidence="6" id="KW-0328">Glycosyltransferase</keyword>
<dbReference type="SUPFAM" id="SSF53448">
    <property type="entry name" value="Nucleotide-diphospho-sugar transferases"/>
    <property type="match status" value="1"/>
</dbReference>
<dbReference type="PANTHER" id="PTHR31658:SF0">
    <property type="entry name" value="CONSERVED OLIGOMERIC GOLGI COMPLEX SUBUNIT 1"/>
    <property type="match status" value="1"/>
</dbReference>
<evidence type="ECO:0000256" key="4">
    <source>
        <dbReference type="ARBA" id="ARBA00020978"/>
    </source>
</evidence>
<evidence type="ECO:0000256" key="1">
    <source>
        <dbReference type="ARBA" id="ARBA00004395"/>
    </source>
</evidence>
<feature type="transmembrane region" description="Helical" evidence="20">
    <location>
        <begin position="40"/>
        <end position="66"/>
    </location>
</feature>
<dbReference type="GO" id="GO:0006891">
    <property type="term" value="P:intra-Golgi vesicle-mediated transport"/>
    <property type="evidence" value="ECO:0007669"/>
    <property type="project" value="InterPro"/>
</dbReference>
<accession>A0AAN9FV11</accession>
<sequence length="1649" mass="184958">MDRLSQTATFDSMHYYGSASQIGLIWQQARAPLVVPVLKLLVVLCLAMSLMLFVERVYMGLVITFVKLCRLKPEKRYKWEPLRDDLELGNSAYPMVLVQIPMYNEKEVYQLSIGAACGLSWPSDRIIIQVLDDSTDPIIKNMVEIECHRWASKGINIKYEIRENRNGYKAGALKEGMKHSYVSLCDYVAIFDADFQPEPNFLWRTIPFLAHNPQVALVQARWKFVNADECLMTRMQEMSLDYHFLVEQEVGSSTHAFFGFNGTAGVWRISALNEAGGWKDRTTVEDMDLAVRAGLKGWKFVYLGDLKVKNELPSTFKAYRYQQHRWSCGPANLFKKMAMEIIRNKKVSMWKKFYVIYSFFFVRKIIAHVVTFVFYCVVMPATVLVPEVEVPKWGAVYIPSIITLLNAVGTPRSLHLLVFWILFENVMSMHRTKATFTGLLEAGRVNEWVVTEKLGDALKTKSGGKAARKPRIRIGERLHFLELLVGTYLFFCGCYDLTFGRNRYFIYLFLQSFAFFVAGIGCVGIFGGRRRRRLNYRQTKLSLTKLGSIPSSLSSSFQVTLLLISHSSPERDQCQTTKPQKTTATTMRVSSPSAASSPHADDHRLSTLGYRDAESLFRSNPIAEIRKTEAATRKQIEDKKEELRQLVGNRYRDLIDSADSIVRMKSSCNAISANISAVHGRIRSLSVSQSLSHSQTKFHSPSRASTYGVACRVKYLVDTPENIWGCLDEGMFLEAASRYVRAKHAHHRLFVDSDDQNNKILSNFPLLQHQWQIVESFRVQISQRSRDRLLDRGLAIAAYADALAAVAVIDELEPKQVLGLFLESRKSWILQVLGNAAAGDASSLVVSVLCDVLGIIQVSVGQVGELFLQVLNDMPLFYKVILGSPPASQLFGGIPNPDEEVRLWKSFRDKLESVMVMLDKRYIADTCFTWLRECVGKISGRNLVDAISSGRDLSSAEKSIRETMESKQVLQGSLEWLKSVFGSEIELPWSRIRELVLEDDSDLWDEIFEDAFLGRMKAIIDLRFRELTGAVDVVNSISAIGDSLSKLSDVQGYLNRPSTAGGVWFLESNARKTGVVSGFKAQPEESEFQSCLNAYFGPEVSRIRDAVDVSCQSILEDLLSFLESPKASRRLKDLAPYLQSKCYESVSSILMTLKKELDSLYTSMENGNMGVPSTVTVEKSLFIGRLLFAFQNHSKHIPLILGSPRFWANGNNASAVGKLPTLVKQSRFGSDSPVCDSPGRQTSIASKRQNSSAVAALLGAREGASHELEELNKTIGDLCIRAYNLWILWLSDELSGILSQELKQDDALSLSTPWRGWEDIVVKQDQSNENQSEMKISLPSMPSLYIISFLFRACEEVHQVGGHVLDKKILHKLASRLLEMVIGIFEDLLSIEEGGAHQVSEKGVLQILLDVKFATDVLSGGDSRVVGEVPGNPKVKLPIRRKQDPSLTTSAIRERSDKLLSRFSQKLDPIDWLTYEPYLWENERQTYLRHAVLFGFFVQLNRMYTNTVQKLPTNSESNILRCSTVPRFKYLPISAPALSSRGTKKTFTPLSNEISSRSSWNSITNGELSQKINLDNSSSLGVAAPLLKSFMQVGSRFGESTFKLGSILTDGQVGIFKDRSAAAMSSFGDILPAHAAGLLSSFTAPRSDS</sequence>
<dbReference type="PANTHER" id="PTHR31658">
    <property type="entry name" value="CONSERVED OLIGOMERIC GOLGI COMPLEX SUBUNIT 1"/>
    <property type="match status" value="1"/>
</dbReference>
<evidence type="ECO:0000256" key="6">
    <source>
        <dbReference type="ARBA" id="ARBA00022676"/>
    </source>
</evidence>
<comment type="subcellular location">
    <subcellularLocation>
        <location evidence="2">Golgi apparatus membrane</location>
        <topology evidence="2">Multi-pass membrane protein</topology>
    </subcellularLocation>
    <subcellularLocation>
        <location evidence="1">Golgi apparatus membrane</location>
        <topology evidence="1">Peripheral membrane protein</topology>
    </subcellularLocation>
</comment>
<evidence type="ECO:0000256" key="17">
    <source>
        <dbReference type="ARBA" id="ARBA00076024"/>
    </source>
</evidence>
<dbReference type="InterPro" id="IPR001173">
    <property type="entry name" value="Glyco_trans_2-like"/>
</dbReference>
<evidence type="ECO:0000256" key="14">
    <source>
        <dbReference type="ARBA" id="ARBA00051800"/>
    </source>
</evidence>
<dbReference type="GO" id="GO:0047259">
    <property type="term" value="F:glucomannan 4-beta-mannosyltransferase activity"/>
    <property type="evidence" value="ECO:0007669"/>
    <property type="project" value="UniProtKB-EC"/>
</dbReference>
<evidence type="ECO:0000256" key="16">
    <source>
        <dbReference type="ARBA" id="ARBA00066505"/>
    </source>
</evidence>
<evidence type="ECO:0000256" key="12">
    <source>
        <dbReference type="ARBA" id="ARBA00023136"/>
    </source>
</evidence>
<dbReference type="GO" id="GO:0000139">
    <property type="term" value="C:Golgi membrane"/>
    <property type="evidence" value="ECO:0007669"/>
    <property type="project" value="UniProtKB-SubCell"/>
</dbReference>
<comment type="caution">
    <text evidence="22">The sequence shown here is derived from an EMBL/GenBank/DDBJ whole genome shotgun (WGS) entry which is preliminary data.</text>
</comment>
<comment type="similarity">
    <text evidence="3">Belongs to the COG1 family.</text>
</comment>
<keyword evidence="23" id="KW-1185">Reference proteome</keyword>
<evidence type="ECO:0000256" key="9">
    <source>
        <dbReference type="ARBA" id="ARBA00022927"/>
    </source>
</evidence>
<dbReference type="FunFam" id="3.90.550.10:FF:000015">
    <property type="entry name" value="Glucomannan 4-beta-mannosyltransferase 9"/>
    <property type="match status" value="1"/>
</dbReference>